<feature type="transmembrane region" description="Helical" evidence="7">
    <location>
        <begin position="441"/>
        <end position="466"/>
    </location>
</feature>
<evidence type="ECO:0000313" key="9">
    <source>
        <dbReference type="Proteomes" id="UP000216004"/>
    </source>
</evidence>
<comment type="similarity">
    <text evidence="2">Belongs to the oxidase-dependent Fe transporter (OFeT) (TC 9.A.10.1) family.</text>
</comment>
<dbReference type="GO" id="GO:0015093">
    <property type="term" value="F:ferrous iron transmembrane transporter activity"/>
    <property type="evidence" value="ECO:0007669"/>
    <property type="project" value="TreeGrafter"/>
</dbReference>
<accession>A0A261EUC0</accession>
<organism evidence="8 9">
    <name type="scientific">Bombiscardovia coagulans</name>
    <dbReference type="NCBI Taxonomy" id="686666"/>
    <lineage>
        <taxon>Bacteria</taxon>
        <taxon>Bacillati</taxon>
        <taxon>Actinomycetota</taxon>
        <taxon>Actinomycetes</taxon>
        <taxon>Bifidobacteriales</taxon>
        <taxon>Bifidobacteriaceae</taxon>
        <taxon>Bombiscardovia</taxon>
    </lineage>
</organism>
<dbReference type="EMBL" id="MWWS01000004">
    <property type="protein sequence ID" value="OZG50425.1"/>
    <property type="molecule type" value="Genomic_DNA"/>
</dbReference>
<comment type="subcellular location">
    <subcellularLocation>
        <location evidence="1">Membrane</location>
        <topology evidence="1">Multi-pass membrane protein</topology>
    </subcellularLocation>
</comment>
<dbReference type="Pfam" id="PF03239">
    <property type="entry name" value="FTR1"/>
    <property type="match status" value="1"/>
</dbReference>
<evidence type="ECO:0000256" key="2">
    <source>
        <dbReference type="ARBA" id="ARBA00008333"/>
    </source>
</evidence>
<feature type="region of interest" description="Disordered" evidence="6">
    <location>
        <begin position="202"/>
        <end position="222"/>
    </location>
</feature>
<protein>
    <submittedName>
        <fullName evidence="8">Iron permease</fullName>
    </submittedName>
</protein>
<sequence length="612" mass="66115">MAWVKSMTWLSRLRGSGQGMADSVFCCVYRCFLRACIGLCFGLLMLVLSTLAPAEVVAVSLVHSPAHTTTAAAVTPVAHGYDSWSQAAQEAVAYVSSGQEAYTRGDAVEADSDFSAALNTSYTASNLAVMTAQRLGVERRSNLDQLFRSLLDATYTPNQAEHINQLVQELSVGLMDTAQELDSQAGTPKPREYAKQLEQQIQRERQQLDASKKHSNAGRGEKTWTQVAQEMTVILDDAYKASAAGDGAQGSTLVNKAYYQYYEKLGFEKNVMNAISGSRVSEVEYQFKQTRMAMSAGKDAASIKPLVSDLKTMLVADAQTLDRGAARQVSGFTNFITSAFGQAFIVLLREGLEAILVVAAIIAYLVKSGHKDKVQPIYWGIVAGLFASCVVALLFTLLFHGNGPQQEILEGVVALIAMVMLLFTSNWMLSKSSVTSWNQYIKAQTVAAISRGSILSLALLSFLAVFREGAETVMFYQAIIAMAPSGHQEIWAGFAVATVVLVLIFVLIRFTSVNIPIRPFFIITSALMAVMVVIFAGGGVHALIEGDLIPASYVPGLPTSDWLGFYPYKESIGAQILAIIAVVVLFIVSLVMQSGRSEAQKAAASQQVVSHP</sequence>
<name>A0A261EUC0_9BIFI</name>
<evidence type="ECO:0000256" key="6">
    <source>
        <dbReference type="SAM" id="MobiDB-lite"/>
    </source>
</evidence>
<dbReference type="PANTHER" id="PTHR31632:SF2">
    <property type="entry name" value="PLASMA MEMBRANE IRON PERMEASE"/>
    <property type="match status" value="1"/>
</dbReference>
<feature type="compositionally biased region" description="Basic and acidic residues" evidence="6">
    <location>
        <begin position="202"/>
        <end position="212"/>
    </location>
</feature>
<evidence type="ECO:0000256" key="7">
    <source>
        <dbReference type="SAM" id="Phobius"/>
    </source>
</evidence>
<feature type="transmembrane region" description="Helical" evidence="7">
    <location>
        <begin position="520"/>
        <end position="544"/>
    </location>
</feature>
<proteinExistence type="inferred from homology"/>
<keyword evidence="5 7" id="KW-0472">Membrane</keyword>
<gene>
    <name evidence="8" type="ORF">BOCO_0942</name>
</gene>
<feature type="transmembrane region" description="Helical" evidence="7">
    <location>
        <begin position="343"/>
        <end position="365"/>
    </location>
</feature>
<comment type="caution">
    <text evidence="8">The sequence shown here is derived from an EMBL/GenBank/DDBJ whole genome shotgun (WGS) entry which is preliminary data.</text>
</comment>
<dbReference type="AlphaFoldDB" id="A0A261EUC0"/>
<dbReference type="Proteomes" id="UP000216004">
    <property type="component" value="Unassembled WGS sequence"/>
</dbReference>
<keyword evidence="3 7" id="KW-0812">Transmembrane</keyword>
<reference evidence="8 9" key="1">
    <citation type="journal article" date="2017" name="BMC Genomics">
        <title>Comparative genomic and phylogenomic analyses of the Bifidobacteriaceae family.</title>
        <authorList>
            <person name="Lugli G.A."/>
            <person name="Milani C."/>
            <person name="Turroni F."/>
            <person name="Duranti S."/>
            <person name="Mancabelli L."/>
            <person name="Mangifesta M."/>
            <person name="Ferrario C."/>
            <person name="Modesto M."/>
            <person name="Mattarelli P."/>
            <person name="Jiri K."/>
            <person name="van Sinderen D."/>
            <person name="Ventura M."/>
        </authorList>
    </citation>
    <scope>NUCLEOTIDE SEQUENCE [LARGE SCALE GENOMIC DNA]</scope>
    <source>
        <strain evidence="8 9">DSM 22924</strain>
    </source>
</reference>
<evidence type="ECO:0000313" key="8">
    <source>
        <dbReference type="EMBL" id="OZG50425.1"/>
    </source>
</evidence>
<evidence type="ECO:0000256" key="1">
    <source>
        <dbReference type="ARBA" id="ARBA00004141"/>
    </source>
</evidence>
<keyword evidence="9" id="KW-1185">Reference proteome</keyword>
<dbReference type="PANTHER" id="PTHR31632">
    <property type="entry name" value="IRON TRANSPORTER FTH1"/>
    <property type="match status" value="1"/>
</dbReference>
<dbReference type="InterPro" id="IPR004923">
    <property type="entry name" value="FTR1/Fip1/EfeU"/>
</dbReference>
<feature type="transmembrane region" description="Helical" evidence="7">
    <location>
        <begin position="572"/>
        <end position="592"/>
    </location>
</feature>
<dbReference type="GO" id="GO:0033573">
    <property type="term" value="C:high-affinity iron permease complex"/>
    <property type="evidence" value="ECO:0007669"/>
    <property type="project" value="InterPro"/>
</dbReference>
<feature type="transmembrane region" description="Helical" evidence="7">
    <location>
        <begin position="490"/>
        <end position="508"/>
    </location>
</feature>
<evidence type="ECO:0000256" key="3">
    <source>
        <dbReference type="ARBA" id="ARBA00022692"/>
    </source>
</evidence>
<evidence type="ECO:0000256" key="4">
    <source>
        <dbReference type="ARBA" id="ARBA00022989"/>
    </source>
</evidence>
<feature type="transmembrane region" description="Helical" evidence="7">
    <location>
        <begin position="411"/>
        <end position="429"/>
    </location>
</feature>
<keyword evidence="4 7" id="KW-1133">Transmembrane helix</keyword>
<evidence type="ECO:0000256" key="5">
    <source>
        <dbReference type="ARBA" id="ARBA00023136"/>
    </source>
</evidence>
<feature type="transmembrane region" description="Helical" evidence="7">
    <location>
        <begin position="377"/>
        <end position="399"/>
    </location>
</feature>